<gene>
    <name evidence="2" type="ORF">SPARVUS_LOCUS14013499</name>
</gene>
<evidence type="ECO:0000313" key="2">
    <source>
        <dbReference type="EMBL" id="CAI9607883.1"/>
    </source>
</evidence>
<feature type="region of interest" description="Disordered" evidence="1">
    <location>
        <begin position="1"/>
        <end position="25"/>
    </location>
</feature>
<sequence length="81" mass="8809">MAGDAAGDTSWGGHNRGAQGKQRRMVFPECSSGLPLFGTEMLPRATLGNTAKEVNELAKITQFRNAVKIDARVWMPHRVIG</sequence>
<keyword evidence="3" id="KW-1185">Reference proteome</keyword>
<organism evidence="2 3">
    <name type="scientific">Staurois parvus</name>
    <dbReference type="NCBI Taxonomy" id="386267"/>
    <lineage>
        <taxon>Eukaryota</taxon>
        <taxon>Metazoa</taxon>
        <taxon>Chordata</taxon>
        <taxon>Craniata</taxon>
        <taxon>Vertebrata</taxon>
        <taxon>Euteleostomi</taxon>
        <taxon>Amphibia</taxon>
        <taxon>Batrachia</taxon>
        <taxon>Anura</taxon>
        <taxon>Neobatrachia</taxon>
        <taxon>Ranoidea</taxon>
        <taxon>Ranidae</taxon>
        <taxon>Staurois</taxon>
    </lineage>
</organism>
<dbReference type="EMBL" id="CATNWA010018517">
    <property type="protein sequence ID" value="CAI9607883.1"/>
    <property type="molecule type" value="Genomic_DNA"/>
</dbReference>
<protein>
    <submittedName>
        <fullName evidence="2">Uncharacterized protein</fullName>
    </submittedName>
</protein>
<evidence type="ECO:0000313" key="3">
    <source>
        <dbReference type="Proteomes" id="UP001162483"/>
    </source>
</evidence>
<accession>A0ABN9GH22</accession>
<comment type="caution">
    <text evidence="2">The sequence shown here is derived from an EMBL/GenBank/DDBJ whole genome shotgun (WGS) entry which is preliminary data.</text>
</comment>
<evidence type="ECO:0000256" key="1">
    <source>
        <dbReference type="SAM" id="MobiDB-lite"/>
    </source>
</evidence>
<name>A0ABN9GH22_9NEOB</name>
<proteinExistence type="predicted"/>
<reference evidence="2" key="1">
    <citation type="submission" date="2023-05" db="EMBL/GenBank/DDBJ databases">
        <authorList>
            <person name="Stuckert A."/>
        </authorList>
    </citation>
    <scope>NUCLEOTIDE SEQUENCE</scope>
</reference>
<dbReference type="Proteomes" id="UP001162483">
    <property type="component" value="Unassembled WGS sequence"/>
</dbReference>